<evidence type="ECO:0000256" key="3">
    <source>
        <dbReference type="ARBA" id="ARBA00022691"/>
    </source>
</evidence>
<sequence>MSDATSSKVDRKTILQSVGGVSIPGGVEAMVDAMSQRHFSVLRMHRNRFRDHGDETLSLANRAPFSTKPIDWYSLGLRVTDADARPSRHLAYAGGDYYLQDAGSLLALAAAGCDGDSLKGKIVCDLCAAPGGKASAMLEAVGETGFLLANEPIRSRLAPLKYNLARTGSDRYAISSLDPDVLAKRLGGVFDCVIIDAPCSGQALMSKGRQSESAMSMKQITHSAARQNRILDAAMALLRHDGRLIYSTCTFAHAENESQMQRLIERGDARPDQVASLTPYQSDDGCYRLWPHVHQCAGAFAAAFRSCLDPIKAKATKSGGKKSQRNKCDAKTIEELGRWFDPSLIDGLNVAIDGAVMFAYPSDMPIWMGRVAVAGPEIAYRTGKTWKPSHEAALRTGPSRLAIESAALSCDQAQAFVTGNAVNSIAQSTTAAQGWMVARYQGRPLGWVKSDGRIGKNHLPMSARMSGEVIG</sequence>
<protein>
    <submittedName>
        <fullName evidence="7">Ribosomal RNA small subunit methyltransferase F</fullName>
        <ecNumber evidence="7">2.1.1.178</ecNumber>
    </submittedName>
</protein>
<dbReference type="Pfam" id="PF01189">
    <property type="entry name" value="Methyltr_RsmB-F"/>
    <property type="match status" value="1"/>
</dbReference>
<dbReference type="SUPFAM" id="SSF53335">
    <property type="entry name" value="S-adenosyl-L-methionine-dependent methyltransferases"/>
    <property type="match status" value="1"/>
</dbReference>
<dbReference type="EMBL" id="SJPI01000001">
    <property type="protein sequence ID" value="TWT53860.1"/>
    <property type="molecule type" value="Genomic_DNA"/>
</dbReference>
<dbReference type="InterPro" id="IPR001678">
    <property type="entry name" value="MeTrfase_RsmB-F_NOP2_dom"/>
</dbReference>
<dbReference type="InterPro" id="IPR023267">
    <property type="entry name" value="RCMT"/>
</dbReference>
<organism evidence="7 8">
    <name type="scientific">Rubripirellula amarantea</name>
    <dbReference type="NCBI Taxonomy" id="2527999"/>
    <lineage>
        <taxon>Bacteria</taxon>
        <taxon>Pseudomonadati</taxon>
        <taxon>Planctomycetota</taxon>
        <taxon>Planctomycetia</taxon>
        <taxon>Pirellulales</taxon>
        <taxon>Pirellulaceae</taxon>
        <taxon>Rubripirellula</taxon>
    </lineage>
</organism>
<feature type="binding site" evidence="5">
    <location>
        <position position="151"/>
    </location>
    <ligand>
        <name>S-adenosyl-L-methionine</name>
        <dbReference type="ChEBI" id="CHEBI:59789"/>
    </ligand>
</feature>
<dbReference type="GO" id="GO:0003723">
    <property type="term" value="F:RNA binding"/>
    <property type="evidence" value="ECO:0007669"/>
    <property type="project" value="UniProtKB-UniRule"/>
</dbReference>
<keyword evidence="1 5" id="KW-0489">Methyltransferase</keyword>
<name>A0A5C5WTM5_9BACT</name>
<dbReference type="AlphaFoldDB" id="A0A5C5WTM5"/>
<comment type="similarity">
    <text evidence="5">Belongs to the class I-like SAM-binding methyltransferase superfamily. RsmB/NOP family.</text>
</comment>
<dbReference type="Gene3D" id="3.40.50.150">
    <property type="entry name" value="Vaccinia Virus protein VP39"/>
    <property type="match status" value="1"/>
</dbReference>
<dbReference type="PANTHER" id="PTHR22807:SF53">
    <property type="entry name" value="RIBOSOMAL RNA SMALL SUBUNIT METHYLTRANSFERASE B-RELATED"/>
    <property type="match status" value="1"/>
</dbReference>
<feature type="binding site" evidence="5">
    <location>
        <position position="178"/>
    </location>
    <ligand>
        <name>S-adenosyl-L-methionine</name>
        <dbReference type="ChEBI" id="CHEBI:59789"/>
    </ligand>
</feature>
<evidence type="ECO:0000313" key="7">
    <source>
        <dbReference type="EMBL" id="TWT53860.1"/>
    </source>
</evidence>
<dbReference type="PRINTS" id="PR02008">
    <property type="entry name" value="RCMTFAMILY"/>
</dbReference>
<evidence type="ECO:0000256" key="5">
    <source>
        <dbReference type="PROSITE-ProRule" id="PRU01023"/>
    </source>
</evidence>
<keyword evidence="2 5" id="KW-0808">Transferase</keyword>
<evidence type="ECO:0000313" key="8">
    <source>
        <dbReference type="Proteomes" id="UP000316598"/>
    </source>
</evidence>
<feature type="active site" description="Nucleophile" evidence="5">
    <location>
        <position position="249"/>
    </location>
</feature>
<dbReference type="Gene3D" id="3.30.70.1170">
    <property type="entry name" value="Sun protein, domain 3"/>
    <property type="match status" value="1"/>
</dbReference>
<comment type="caution">
    <text evidence="7">The sequence shown here is derived from an EMBL/GenBank/DDBJ whole genome shotgun (WGS) entry which is preliminary data.</text>
</comment>
<proteinExistence type="inferred from homology"/>
<dbReference type="InterPro" id="IPR029063">
    <property type="entry name" value="SAM-dependent_MTases_sf"/>
</dbReference>
<dbReference type="PANTHER" id="PTHR22807">
    <property type="entry name" value="NOP2 YEAST -RELATED NOL1/NOP2/FMU SUN DOMAIN-CONTAINING"/>
    <property type="match status" value="1"/>
</dbReference>
<dbReference type="GO" id="GO:0001510">
    <property type="term" value="P:RNA methylation"/>
    <property type="evidence" value="ECO:0007669"/>
    <property type="project" value="InterPro"/>
</dbReference>
<dbReference type="GO" id="GO:0008173">
    <property type="term" value="F:RNA methyltransferase activity"/>
    <property type="evidence" value="ECO:0007669"/>
    <property type="project" value="InterPro"/>
</dbReference>
<keyword evidence="4 5" id="KW-0694">RNA-binding</keyword>
<gene>
    <name evidence="7" type="primary">rsmF</name>
    <name evidence="7" type="ORF">Pla22_14940</name>
</gene>
<dbReference type="InterPro" id="IPR027391">
    <property type="entry name" value="Nol1_Nop2_Fmu_2"/>
</dbReference>
<evidence type="ECO:0000256" key="1">
    <source>
        <dbReference type="ARBA" id="ARBA00022603"/>
    </source>
</evidence>
<feature type="binding site" evidence="5">
    <location>
        <position position="196"/>
    </location>
    <ligand>
        <name>S-adenosyl-L-methionine</name>
        <dbReference type="ChEBI" id="CHEBI:59789"/>
    </ligand>
</feature>
<dbReference type="PROSITE" id="PS51686">
    <property type="entry name" value="SAM_MT_RSMB_NOP"/>
    <property type="match status" value="1"/>
</dbReference>
<dbReference type="Proteomes" id="UP000316598">
    <property type="component" value="Unassembled WGS sequence"/>
</dbReference>
<dbReference type="RefSeq" id="WP_242631853.1">
    <property type="nucleotide sequence ID" value="NZ_SJPI01000001.1"/>
</dbReference>
<reference evidence="7 8" key="1">
    <citation type="submission" date="2019-02" db="EMBL/GenBank/DDBJ databases">
        <title>Deep-cultivation of Planctomycetes and their phenomic and genomic characterization uncovers novel biology.</title>
        <authorList>
            <person name="Wiegand S."/>
            <person name="Jogler M."/>
            <person name="Boedeker C."/>
            <person name="Pinto D."/>
            <person name="Vollmers J."/>
            <person name="Rivas-Marin E."/>
            <person name="Kohn T."/>
            <person name="Peeters S.H."/>
            <person name="Heuer A."/>
            <person name="Rast P."/>
            <person name="Oberbeckmann S."/>
            <person name="Bunk B."/>
            <person name="Jeske O."/>
            <person name="Meyerdierks A."/>
            <person name="Storesund J.E."/>
            <person name="Kallscheuer N."/>
            <person name="Luecker S."/>
            <person name="Lage O.M."/>
            <person name="Pohl T."/>
            <person name="Merkel B.J."/>
            <person name="Hornburger P."/>
            <person name="Mueller R.-W."/>
            <person name="Bruemmer F."/>
            <person name="Labrenz M."/>
            <person name="Spormann A.M."/>
            <person name="Op Den Camp H."/>
            <person name="Overmann J."/>
            <person name="Amann R."/>
            <person name="Jetten M.S.M."/>
            <person name="Mascher T."/>
            <person name="Medema M.H."/>
            <person name="Devos D.P."/>
            <person name="Kaster A.-K."/>
            <person name="Ovreas L."/>
            <person name="Rohde M."/>
            <person name="Galperin M.Y."/>
            <person name="Jogler C."/>
        </authorList>
    </citation>
    <scope>NUCLEOTIDE SEQUENCE [LARGE SCALE GENOMIC DNA]</scope>
    <source>
        <strain evidence="7 8">Pla22</strain>
    </source>
</reference>
<keyword evidence="3 5" id="KW-0949">S-adenosyl-L-methionine</keyword>
<feature type="binding site" evidence="5">
    <location>
        <begin position="127"/>
        <end position="133"/>
    </location>
    <ligand>
        <name>S-adenosyl-L-methionine</name>
        <dbReference type="ChEBI" id="CHEBI:59789"/>
    </ligand>
</feature>
<evidence type="ECO:0000256" key="4">
    <source>
        <dbReference type="ARBA" id="ARBA00022884"/>
    </source>
</evidence>
<dbReference type="InterPro" id="IPR049560">
    <property type="entry name" value="MeTrfase_RsmB-F_NOP2_cat"/>
</dbReference>
<evidence type="ECO:0000256" key="2">
    <source>
        <dbReference type="ARBA" id="ARBA00022679"/>
    </source>
</evidence>
<keyword evidence="8" id="KW-1185">Reference proteome</keyword>
<accession>A0A5C5WTM5</accession>
<dbReference type="Gene3D" id="2.30.130.60">
    <property type="match status" value="1"/>
</dbReference>
<evidence type="ECO:0000259" key="6">
    <source>
        <dbReference type="PROSITE" id="PS51686"/>
    </source>
</evidence>
<feature type="domain" description="SAM-dependent MTase RsmB/NOP-type" evidence="6">
    <location>
        <begin position="32"/>
        <end position="307"/>
    </location>
</feature>
<dbReference type="EC" id="2.1.1.178" evidence="7"/>
<dbReference type="Pfam" id="PF13636">
    <property type="entry name" value="Methyltranf_PUA"/>
    <property type="match status" value="1"/>
</dbReference>